<evidence type="ECO:0000256" key="5">
    <source>
        <dbReference type="ARBA" id="ARBA00023014"/>
    </source>
</evidence>
<dbReference type="GO" id="GO:0051539">
    <property type="term" value="F:4 iron, 4 sulfur cluster binding"/>
    <property type="evidence" value="ECO:0007669"/>
    <property type="project" value="UniProtKB-UniRule"/>
</dbReference>
<feature type="binding site" evidence="6">
    <location>
        <position position="74"/>
    </location>
    <ligand>
        <name>[4Fe-4S] cluster</name>
        <dbReference type="ChEBI" id="CHEBI:49883"/>
        <label>2</label>
    </ligand>
</feature>
<keyword evidence="2 6" id="KW-0479">Metal-binding</keyword>
<keyword evidence="6" id="KW-0963">Cytoplasm</keyword>
<reference evidence="8 9" key="1">
    <citation type="submission" date="2017-08" db="EMBL/GenBank/DDBJ databases">
        <title>Complete genome of Colwellia sp. NB097-1, a psychrophile bacterium ioslated from Bering Sea.</title>
        <authorList>
            <person name="Chen X."/>
        </authorList>
    </citation>
    <scope>NUCLEOTIDE SEQUENCE [LARGE SCALE GENOMIC DNA]</scope>
    <source>
        <strain evidence="8 9">NB097-1</strain>
    </source>
</reference>
<feature type="binding site" evidence="6">
    <location>
        <position position="68"/>
    </location>
    <ligand>
        <name>[4Fe-4S] cluster</name>
        <dbReference type="ChEBI" id="CHEBI:49883"/>
        <label>2</label>
    </ligand>
</feature>
<comment type="cofactor">
    <cofactor evidence="6">
        <name>[4Fe-4S] cluster</name>
        <dbReference type="ChEBI" id="CHEBI:49883"/>
    </cofactor>
</comment>
<feature type="binding site" evidence="6">
    <location>
        <position position="143"/>
    </location>
    <ligand>
        <name>[4Fe-4S] cluster</name>
        <dbReference type="ChEBI" id="CHEBI:49883"/>
        <label>3</label>
    </ligand>
</feature>
<comment type="subcellular location">
    <subcellularLocation>
        <location evidence="6">Cytoplasm</location>
    </subcellularLocation>
</comment>
<organism evidence="8 9">
    <name type="scientific">Cognaticolwellia beringensis</name>
    <dbReference type="NCBI Taxonomy" id="1967665"/>
    <lineage>
        <taxon>Bacteria</taxon>
        <taxon>Pseudomonadati</taxon>
        <taxon>Pseudomonadota</taxon>
        <taxon>Gammaproteobacteria</taxon>
        <taxon>Alteromonadales</taxon>
        <taxon>Colwelliaceae</taxon>
        <taxon>Cognaticolwellia</taxon>
    </lineage>
</organism>
<feature type="binding site" evidence="6">
    <location>
        <position position="46"/>
    </location>
    <ligand>
        <name>[4Fe-4S] cluster</name>
        <dbReference type="ChEBI" id="CHEBI:49883"/>
        <label>1</label>
    </ligand>
</feature>
<dbReference type="InterPro" id="IPR017896">
    <property type="entry name" value="4Fe4S_Fe-S-bd"/>
</dbReference>
<dbReference type="Pfam" id="PF13187">
    <property type="entry name" value="Fer4_9"/>
    <property type="match status" value="1"/>
</dbReference>
<evidence type="ECO:0000259" key="7">
    <source>
        <dbReference type="PROSITE" id="PS51379"/>
    </source>
</evidence>
<dbReference type="GO" id="GO:0046872">
    <property type="term" value="F:metal ion binding"/>
    <property type="evidence" value="ECO:0007669"/>
    <property type="project" value="UniProtKB-KW"/>
</dbReference>
<keyword evidence="1 6" id="KW-0004">4Fe-4S</keyword>
<evidence type="ECO:0000256" key="2">
    <source>
        <dbReference type="ARBA" id="ARBA00022723"/>
    </source>
</evidence>
<feature type="domain" description="4Fe-4S ferredoxin-type" evidence="7">
    <location>
        <begin position="131"/>
        <end position="160"/>
    </location>
</feature>
<dbReference type="GO" id="GO:0005737">
    <property type="term" value="C:cytoplasm"/>
    <property type="evidence" value="ECO:0007669"/>
    <property type="project" value="UniProtKB-SubCell"/>
</dbReference>
<dbReference type="Pfam" id="PF12838">
    <property type="entry name" value="Fer4_7"/>
    <property type="match status" value="1"/>
</dbReference>
<accession>A0A222GAA6</accession>
<dbReference type="OrthoDB" id="9808559at2"/>
<feature type="domain" description="4Fe-4S ferredoxin-type" evidence="7">
    <location>
        <begin position="57"/>
        <end position="88"/>
    </location>
</feature>
<evidence type="ECO:0000313" key="9">
    <source>
        <dbReference type="Proteomes" id="UP000202259"/>
    </source>
</evidence>
<feature type="binding site" evidence="6">
    <location>
        <position position="150"/>
    </location>
    <ligand>
        <name>[4Fe-4S] cluster</name>
        <dbReference type="ChEBI" id="CHEBI:49883"/>
        <label>3</label>
    </ligand>
</feature>
<proteinExistence type="inferred from homology"/>
<feature type="domain" description="4Fe-4S ferredoxin-type" evidence="7">
    <location>
        <begin position="23"/>
        <end position="56"/>
    </location>
</feature>
<dbReference type="CDD" id="cd10564">
    <property type="entry name" value="NapF_like"/>
    <property type="match status" value="1"/>
</dbReference>
<dbReference type="HAMAP" id="MF_02201">
    <property type="entry name" value="NapF"/>
    <property type="match status" value="1"/>
</dbReference>
<comment type="function">
    <text evidence="6">Could be involved in the maturation of NapA, the catalytic subunit of the periplasmic nitrate reductase, before its export into the periplasm.</text>
</comment>
<dbReference type="Gene3D" id="3.30.70.20">
    <property type="match status" value="2"/>
</dbReference>
<evidence type="ECO:0000256" key="3">
    <source>
        <dbReference type="ARBA" id="ARBA00022737"/>
    </source>
</evidence>
<feature type="binding site" evidence="6">
    <location>
        <position position="39"/>
    </location>
    <ligand>
        <name>[4Fe-4S] cluster</name>
        <dbReference type="ChEBI" id="CHEBI:49883"/>
        <label>1</label>
    </ligand>
</feature>
<protein>
    <recommendedName>
        <fullName evidence="6">Ferredoxin-type protein NapF</fullName>
    </recommendedName>
</protein>
<name>A0A222GAA6_9GAMM</name>
<comment type="similarity">
    <text evidence="6">Belongs to the NapF family.</text>
</comment>
<dbReference type="AlphaFoldDB" id="A0A222GAA6"/>
<dbReference type="NCBIfam" id="TIGR00402">
    <property type="entry name" value="napF"/>
    <property type="match status" value="1"/>
</dbReference>
<keyword evidence="3 6" id="KW-0677">Repeat</keyword>
<keyword evidence="4 6" id="KW-0408">Iron</keyword>
<dbReference type="InterPro" id="IPR004496">
    <property type="entry name" value="NapF"/>
</dbReference>
<dbReference type="KEGG" id="cber:B5D82_14255"/>
<feature type="binding site" evidence="6">
    <location>
        <position position="71"/>
    </location>
    <ligand>
        <name>[4Fe-4S] cluster</name>
        <dbReference type="ChEBI" id="CHEBI:49883"/>
        <label>2</label>
    </ligand>
</feature>
<keyword evidence="9" id="KW-1185">Reference proteome</keyword>
<dbReference type="PROSITE" id="PS00198">
    <property type="entry name" value="4FE4S_FER_1"/>
    <property type="match status" value="2"/>
</dbReference>
<dbReference type="EMBL" id="CP020465">
    <property type="protein sequence ID" value="ASP48826.1"/>
    <property type="molecule type" value="Genomic_DNA"/>
</dbReference>
<dbReference type="PROSITE" id="PS51379">
    <property type="entry name" value="4FE4S_FER_2"/>
    <property type="match status" value="3"/>
</dbReference>
<evidence type="ECO:0000313" key="8">
    <source>
        <dbReference type="EMBL" id="ASP48826.1"/>
    </source>
</evidence>
<gene>
    <name evidence="6 8" type="primary">napF</name>
    <name evidence="8" type="ORF">B5D82_14255</name>
</gene>
<feature type="binding site" evidence="6">
    <location>
        <position position="146"/>
    </location>
    <ligand>
        <name>[4Fe-4S] cluster</name>
        <dbReference type="ChEBI" id="CHEBI:49883"/>
        <label>3</label>
    </ligand>
</feature>
<dbReference type="SUPFAM" id="SSF46548">
    <property type="entry name" value="alpha-helical ferredoxin"/>
    <property type="match status" value="1"/>
</dbReference>
<feature type="binding site" evidence="6">
    <location>
        <position position="36"/>
    </location>
    <ligand>
        <name>[4Fe-4S] cluster</name>
        <dbReference type="ChEBI" id="CHEBI:49883"/>
        <label>1</label>
    </ligand>
</feature>
<dbReference type="InterPro" id="IPR017900">
    <property type="entry name" value="4Fe4S_Fe_S_CS"/>
</dbReference>
<feature type="binding site" evidence="6">
    <location>
        <position position="78"/>
    </location>
    <ligand>
        <name>[4Fe-4S] cluster</name>
        <dbReference type="ChEBI" id="CHEBI:49883"/>
        <label>2</label>
    </ligand>
</feature>
<feature type="binding site" evidence="6">
    <location>
        <position position="140"/>
    </location>
    <ligand>
        <name>[4Fe-4S] cluster</name>
        <dbReference type="ChEBI" id="CHEBI:49883"/>
        <label>3</label>
    </ligand>
</feature>
<sequence>MVDLSRRNFMRAKHVSTPSAIRLPWTVDEKLFTQGCTQCGDCMDACEENIIVKGDGGFPEINFFAGECTFCQQCVKACKEPLFTPLGAVPWQLTIEIEASCLAKNQVHCQVCQDSCESEAINFTYLHGSVPQPEITLVDCTGCGACVAICPESAINLSTGLLGVNNE</sequence>
<evidence type="ECO:0000256" key="4">
    <source>
        <dbReference type="ARBA" id="ARBA00023004"/>
    </source>
</evidence>
<evidence type="ECO:0000256" key="6">
    <source>
        <dbReference type="HAMAP-Rule" id="MF_02201"/>
    </source>
</evidence>
<feature type="binding site" evidence="6">
    <location>
        <position position="42"/>
    </location>
    <ligand>
        <name>[4Fe-4S] cluster</name>
        <dbReference type="ChEBI" id="CHEBI:49883"/>
        <label>1</label>
    </ligand>
</feature>
<dbReference type="RefSeq" id="WP_081152444.1">
    <property type="nucleotide sequence ID" value="NZ_CP020465.1"/>
</dbReference>
<comment type="subunit">
    <text evidence="6">Interacts with the cytoplasmic NapA precursor.</text>
</comment>
<keyword evidence="5 6" id="KW-0411">Iron-sulfur</keyword>
<evidence type="ECO:0000256" key="1">
    <source>
        <dbReference type="ARBA" id="ARBA00022485"/>
    </source>
</evidence>
<dbReference type="Proteomes" id="UP000202259">
    <property type="component" value="Chromosome"/>
</dbReference>